<dbReference type="EMBL" id="BTRK01000005">
    <property type="protein sequence ID" value="GMR51500.1"/>
    <property type="molecule type" value="Genomic_DNA"/>
</dbReference>
<keyword evidence="1" id="KW-0732">Signal</keyword>
<proteinExistence type="predicted"/>
<reference evidence="4" key="1">
    <citation type="submission" date="2022-10" db="EMBL/GenBank/DDBJ databases">
        <title>Genome assembly of Pristionchus species.</title>
        <authorList>
            <person name="Yoshida K."/>
            <person name="Sommer R.J."/>
        </authorList>
    </citation>
    <scope>NUCLEOTIDE SEQUENCE [LARGE SCALE GENOMIC DNA]</scope>
    <source>
        <strain evidence="4">RS5460</strain>
    </source>
</reference>
<dbReference type="InterPro" id="IPR052823">
    <property type="entry name" value="SXP/RAL-2_related"/>
</dbReference>
<accession>A0AAN5CVY9</accession>
<dbReference type="InterPro" id="IPR003677">
    <property type="entry name" value="ANIS5_cation-bd"/>
</dbReference>
<comment type="caution">
    <text evidence="3">The sequence shown here is derived from an EMBL/GenBank/DDBJ whole genome shotgun (WGS) entry which is preliminary data.</text>
</comment>
<dbReference type="PANTHER" id="PTHR21593:SF36">
    <property type="entry name" value="DUF148 DOMAIN-CONTAINING PROTEIN-RELATED"/>
    <property type="match status" value="1"/>
</dbReference>
<evidence type="ECO:0000256" key="1">
    <source>
        <dbReference type="SAM" id="SignalP"/>
    </source>
</evidence>
<evidence type="ECO:0000313" key="4">
    <source>
        <dbReference type="Proteomes" id="UP001328107"/>
    </source>
</evidence>
<evidence type="ECO:0000313" key="3">
    <source>
        <dbReference type="EMBL" id="GMR51500.1"/>
    </source>
</evidence>
<feature type="signal peptide" evidence="1">
    <location>
        <begin position="1"/>
        <end position="17"/>
    </location>
</feature>
<feature type="domain" description="SXP/RAL-2 family protein Ani s 5-like cation-binding" evidence="2">
    <location>
        <begin position="134"/>
        <end position="221"/>
    </location>
</feature>
<evidence type="ECO:0000259" key="2">
    <source>
        <dbReference type="Pfam" id="PF02520"/>
    </source>
</evidence>
<gene>
    <name evidence="3" type="ORF">PMAYCL1PPCAC_21695</name>
</gene>
<dbReference type="AlphaFoldDB" id="A0AAN5CVY9"/>
<feature type="chain" id="PRO_5043015647" description="SXP/RAL-2 family protein Ani s 5-like cation-binding domain-containing protein" evidence="1">
    <location>
        <begin position="18"/>
        <end position="247"/>
    </location>
</feature>
<organism evidence="3 4">
    <name type="scientific">Pristionchus mayeri</name>
    <dbReference type="NCBI Taxonomy" id="1317129"/>
    <lineage>
        <taxon>Eukaryota</taxon>
        <taxon>Metazoa</taxon>
        <taxon>Ecdysozoa</taxon>
        <taxon>Nematoda</taxon>
        <taxon>Chromadorea</taxon>
        <taxon>Rhabditida</taxon>
        <taxon>Rhabditina</taxon>
        <taxon>Diplogasteromorpha</taxon>
        <taxon>Diplogasteroidea</taxon>
        <taxon>Neodiplogasteridae</taxon>
        <taxon>Pristionchus</taxon>
    </lineage>
</organism>
<name>A0AAN5CVY9_9BILA</name>
<dbReference type="Proteomes" id="UP001328107">
    <property type="component" value="Unassembled WGS sequence"/>
</dbReference>
<protein>
    <recommendedName>
        <fullName evidence="2">SXP/RAL-2 family protein Ani s 5-like cation-binding domain-containing protein</fullName>
    </recommendedName>
</protein>
<keyword evidence="4" id="KW-1185">Reference proteome</keyword>
<dbReference type="PANTHER" id="PTHR21593">
    <property type="entry name" value="PRION-LIKE- Q/N-RICH -DOMAIN-BEARING PROTEIN PROTEIN"/>
    <property type="match status" value="1"/>
</dbReference>
<sequence>MARVLLIISSLSLLVSAFPFGFWEKSVKDNDVSIEDGNSLLDPITGNGGGEAVAVTSMPFVGSFNGAFNGGDSIHSGEHSGDPIGLPFIGGDSFHFGGEQGPIALPTMPIKDGDSSEGTSILGELSFFFKLPKEAKIAFVNILKNSTSTKAEIKTAISEWAAEYNITSEVTSLIEKKKELKSKFRADIAQAMSELPAAVQKFDEIADDDSMTLKETFEKTRETISGLTTPYLKALAMQVLTLGALFQ</sequence>
<dbReference type="Pfam" id="PF02520">
    <property type="entry name" value="ANIS5_cation-bd"/>
    <property type="match status" value="1"/>
</dbReference>